<comment type="caution">
    <text evidence="1">The sequence shown here is derived from an EMBL/GenBank/DDBJ whole genome shotgun (WGS) entry which is preliminary data.</text>
</comment>
<dbReference type="InterPro" id="IPR012347">
    <property type="entry name" value="Ferritin-like"/>
</dbReference>
<proteinExistence type="predicted"/>
<name>A0ABT9Z109_9BACI</name>
<dbReference type="InterPro" id="IPR021617">
    <property type="entry name" value="DUF3231"/>
</dbReference>
<dbReference type="EMBL" id="JAUSTZ010000003">
    <property type="protein sequence ID" value="MDQ0225938.1"/>
    <property type="molecule type" value="Genomic_DNA"/>
</dbReference>
<reference evidence="1 2" key="1">
    <citation type="submission" date="2023-07" db="EMBL/GenBank/DDBJ databases">
        <title>Genomic Encyclopedia of Type Strains, Phase IV (KMG-IV): sequencing the most valuable type-strain genomes for metagenomic binning, comparative biology and taxonomic classification.</title>
        <authorList>
            <person name="Goeker M."/>
        </authorList>
    </citation>
    <scope>NUCLEOTIDE SEQUENCE [LARGE SCALE GENOMIC DNA]</scope>
    <source>
        <strain evidence="1 2">DSM 17723</strain>
    </source>
</reference>
<evidence type="ECO:0008006" key="3">
    <source>
        <dbReference type="Google" id="ProtNLM"/>
    </source>
</evidence>
<accession>A0ABT9Z109</accession>
<dbReference type="Pfam" id="PF11553">
    <property type="entry name" value="DUF3231"/>
    <property type="match status" value="2"/>
</dbReference>
<sequence>MDKPLNETPHQVRLTASEIANIWSQFQNDTMAICIYNYLINTTEDAAIREILEFALSLAKKHIGTIKEYFIAEKFPIPHGFTEDDVDINAPKLYSDEFCLTYTYIMCVYGLAGYAAALSTNIRRDIRDYFVECQDETMELFNRSLDLMLSKGIVSRPPYINPPENYEFVQSKHYMKGILGGERPLNSIEISNVHWDLKKLQVEKALCISFAQVAKNEEVKKFFWRGVELEGKQIEILGSVLSLSHLPSPKSEESEITSSTIAPFSDRLMMFHKMIISSATMGLFGSAVATSQRLDLGMHYSRFSMELADYMVDGFKIMIKHKWAEQVPLSDDRKHLAGQ</sequence>
<gene>
    <name evidence="1" type="ORF">J2S02_002282</name>
</gene>
<evidence type="ECO:0000313" key="1">
    <source>
        <dbReference type="EMBL" id="MDQ0225938.1"/>
    </source>
</evidence>
<evidence type="ECO:0000313" key="2">
    <source>
        <dbReference type="Proteomes" id="UP001232245"/>
    </source>
</evidence>
<dbReference type="Gene3D" id="1.20.1260.10">
    <property type="match status" value="2"/>
</dbReference>
<dbReference type="RefSeq" id="WP_174880750.1">
    <property type="nucleotide sequence ID" value="NZ_CADEPK010000241.1"/>
</dbReference>
<organism evidence="1 2">
    <name type="scientific">Metabacillus niabensis</name>
    <dbReference type="NCBI Taxonomy" id="324854"/>
    <lineage>
        <taxon>Bacteria</taxon>
        <taxon>Bacillati</taxon>
        <taxon>Bacillota</taxon>
        <taxon>Bacilli</taxon>
        <taxon>Bacillales</taxon>
        <taxon>Bacillaceae</taxon>
        <taxon>Metabacillus</taxon>
    </lineage>
</organism>
<protein>
    <recommendedName>
        <fullName evidence="3">DUF3231 family protein</fullName>
    </recommendedName>
</protein>
<dbReference type="Proteomes" id="UP001232245">
    <property type="component" value="Unassembled WGS sequence"/>
</dbReference>
<keyword evidence="2" id="KW-1185">Reference proteome</keyword>